<sequence length="175" mass="20203">MPNGLALAISLLVVLMFLAYIVSMILAFFSPYYSTPRKVVKDILKVFKLKKSDTFADLGSGDGRIVFEVNKMYGCKSVGYEISPVLLMIVKLRKLFTQPFNSKIHFKEESFFNTNLSDYNVIYCCLPKDVLGTLEKKFKKELKKDSQVFLFKESLPNKKGEKVKVGNYHIYRYTY</sequence>
<gene>
    <name evidence="6" type="ORF">A3J98_02110</name>
</gene>
<dbReference type="AlphaFoldDB" id="A0A1F4UIX5"/>
<dbReference type="Proteomes" id="UP000178631">
    <property type="component" value="Unassembled WGS sequence"/>
</dbReference>
<evidence type="ECO:0000256" key="1">
    <source>
        <dbReference type="ARBA" id="ARBA00022603"/>
    </source>
</evidence>
<feature type="transmembrane region" description="Helical" evidence="4">
    <location>
        <begin position="6"/>
        <end position="29"/>
    </location>
</feature>
<dbReference type="EMBL" id="MEUP01000153">
    <property type="protein sequence ID" value="OGC44173.1"/>
    <property type="molecule type" value="Genomic_DNA"/>
</dbReference>
<comment type="caution">
    <text evidence="6">The sequence shown here is derived from an EMBL/GenBank/DDBJ whole genome shotgun (WGS) entry which is preliminary data.</text>
</comment>
<keyword evidence="4" id="KW-0812">Transmembrane</keyword>
<dbReference type="SUPFAM" id="SSF53335">
    <property type="entry name" value="S-adenosyl-L-methionine-dependent methyltransferases"/>
    <property type="match status" value="1"/>
</dbReference>
<accession>A0A1F4UIX5</accession>
<dbReference type="InterPro" id="IPR025789">
    <property type="entry name" value="DOT1_dom"/>
</dbReference>
<proteinExistence type="predicted"/>
<dbReference type="GO" id="GO:0032259">
    <property type="term" value="P:methylation"/>
    <property type="evidence" value="ECO:0007669"/>
    <property type="project" value="UniProtKB-KW"/>
</dbReference>
<evidence type="ECO:0000256" key="2">
    <source>
        <dbReference type="ARBA" id="ARBA00022679"/>
    </source>
</evidence>
<evidence type="ECO:0000313" key="7">
    <source>
        <dbReference type="Proteomes" id="UP000178631"/>
    </source>
</evidence>
<dbReference type="GO" id="GO:0031151">
    <property type="term" value="F:histone H3K79 methyltransferase activity"/>
    <property type="evidence" value="ECO:0007669"/>
    <property type="project" value="InterPro"/>
</dbReference>
<dbReference type="PANTHER" id="PTHR13610">
    <property type="entry name" value="METHYLTRANSFERASE DOMAIN-CONTAINING PROTEIN"/>
    <property type="match status" value="1"/>
</dbReference>
<keyword evidence="1" id="KW-0489">Methyltransferase</keyword>
<organism evidence="6 7">
    <name type="scientific">candidate division WS6 bacterium RIFOXYC1_FULL_33_10</name>
    <dbReference type="NCBI Taxonomy" id="1802606"/>
    <lineage>
        <taxon>Bacteria</taxon>
        <taxon>Candidatus Dojkabacteria</taxon>
    </lineage>
</organism>
<keyword evidence="4" id="KW-0472">Membrane</keyword>
<name>A0A1F4UIX5_9BACT</name>
<dbReference type="Gene3D" id="3.40.50.150">
    <property type="entry name" value="Vaccinia Virus protein VP39"/>
    <property type="match status" value="1"/>
</dbReference>
<dbReference type="InterPro" id="IPR026170">
    <property type="entry name" value="FAM173A/B"/>
</dbReference>
<keyword evidence="3" id="KW-0949">S-adenosyl-L-methionine</keyword>
<dbReference type="PANTHER" id="PTHR13610:SF9">
    <property type="entry name" value="FI06469P"/>
    <property type="match status" value="1"/>
</dbReference>
<evidence type="ECO:0000256" key="3">
    <source>
        <dbReference type="ARBA" id="ARBA00022691"/>
    </source>
</evidence>
<keyword evidence="4" id="KW-1133">Transmembrane helix</keyword>
<dbReference type="CDD" id="cd02440">
    <property type="entry name" value="AdoMet_MTases"/>
    <property type="match status" value="1"/>
</dbReference>
<dbReference type="InterPro" id="IPR029063">
    <property type="entry name" value="SAM-dependent_MTases_sf"/>
</dbReference>
<feature type="domain" description="DOT1" evidence="5">
    <location>
        <begin position="37"/>
        <end position="91"/>
    </location>
</feature>
<evidence type="ECO:0000259" key="5">
    <source>
        <dbReference type="Pfam" id="PF08123"/>
    </source>
</evidence>
<evidence type="ECO:0000313" key="6">
    <source>
        <dbReference type="EMBL" id="OGC44173.1"/>
    </source>
</evidence>
<keyword evidence="2" id="KW-0808">Transferase</keyword>
<reference evidence="6 7" key="1">
    <citation type="journal article" date="2016" name="Nat. Commun.">
        <title>Thousands of microbial genomes shed light on interconnected biogeochemical processes in an aquifer system.</title>
        <authorList>
            <person name="Anantharaman K."/>
            <person name="Brown C.T."/>
            <person name="Hug L.A."/>
            <person name="Sharon I."/>
            <person name="Castelle C.J."/>
            <person name="Probst A.J."/>
            <person name="Thomas B.C."/>
            <person name="Singh A."/>
            <person name="Wilkins M.J."/>
            <person name="Karaoz U."/>
            <person name="Brodie E.L."/>
            <person name="Williams K.H."/>
            <person name="Hubbard S.S."/>
            <person name="Banfield J.F."/>
        </authorList>
    </citation>
    <scope>NUCLEOTIDE SEQUENCE [LARGE SCALE GENOMIC DNA]</scope>
</reference>
<protein>
    <recommendedName>
        <fullName evidence="5">DOT1 domain-containing protein</fullName>
    </recommendedName>
</protein>
<evidence type="ECO:0000256" key="4">
    <source>
        <dbReference type="SAM" id="Phobius"/>
    </source>
</evidence>
<dbReference type="Pfam" id="PF08123">
    <property type="entry name" value="DOT1"/>
    <property type="match status" value="1"/>
</dbReference>